<feature type="domain" description="GGDEF" evidence="4">
    <location>
        <begin position="482"/>
        <end position="616"/>
    </location>
</feature>
<dbReference type="Pfam" id="PF00563">
    <property type="entry name" value="EAL"/>
    <property type="match status" value="1"/>
</dbReference>
<dbReference type="NCBIfam" id="TIGR00229">
    <property type="entry name" value="sensory_box"/>
    <property type="match status" value="1"/>
</dbReference>
<dbReference type="SMART" id="SM00086">
    <property type="entry name" value="PAC"/>
    <property type="match status" value="1"/>
</dbReference>
<dbReference type="InterPro" id="IPR035919">
    <property type="entry name" value="EAL_sf"/>
</dbReference>
<dbReference type="CDD" id="cd01948">
    <property type="entry name" value="EAL"/>
    <property type="match status" value="1"/>
</dbReference>
<sequence>MIDIAISQKQLTDWTNDLELVSHITQSHAVILKTNVMGEYRQLVQSELCQEADIEALIRHFNHKAYLNLHQHVTPHVNTSSTCAAPDNPFNESSTFNQYQVNLHVDVRHAAAYLQALIPDVKATPQWRDTGLGSLIYLPIIWSSGAHFGVFCLYHKAALQLDDKALQLASLTVNSLQFNLSELHRAQRQQMTALRGDAKSIDIIDLQTFIDSFEEHIWVKNTEGVYTICNQSVEKAWDLPRSDIIGKTDEDLFGKAIADIFLNGDRLAIEAGAPIIVAECLDGENKNNHLWLETLKIPALTPDGELAGVIGMTRNISKHKEVEEQLTLATNVFKHSLEGVVVTDRHGNITDVNGAFYEITGYSREELLGQNPRLFNSGRHEKAFFETMWNSLLGVGKWNGEIWNRRKDGTIFPQNITISAIYDEVGEIRYFVAVFADISAQKQSEAQLAHLAYFDPLTHLPNRMKLMMQLKQEIMHAKRLNSQLATVFIDVDLFKHINDSFGHSIGDEMLVELAKRLRSQLQEQDVLSRIGGDEFVALISGIERHEDATAAINQLRQVFEQPFVVSTGDHLRLTATMGVSLYPSDGSNADTLLRNADAAMYRAKSEGRNNYAFYTESLTHESFEHLKLQSALYGALEQNTLYLMYQPKVDLVTRKTVGVEALLRWNDPILGQISPGVFIPVAEKSGLIYDIGLWVLETACQQGVRWLAAGKQFGRIAVNVAGQQLQRSSFVEDVKRILTQTGLPATCLELEVTESVMMNNPDVAIRDLKLLGDLGIALSVDDFGTGYSSLNYLKKLPIHKLKIDQSFVRDIPFDTNNTAIAKAVIVLGHALKLDIVAEGVETAEQAEFLTQNLCDQAQGYLFSRPQLPADVEAFFTEAEWFTKPK</sequence>
<dbReference type="SUPFAM" id="SSF55073">
    <property type="entry name" value="Nucleotide cyclase"/>
    <property type="match status" value="1"/>
</dbReference>
<dbReference type="CDD" id="cd01949">
    <property type="entry name" value="GGDEF"/>
    <property type="match status" value="1"/>
</dbReference>
<feature type="domain" description="PAC" evidence="2">
    <location>
        <begin position="398"/>
        <end position="450"/>
    </location>
</feature>
<dbReference type="NCBIfam" id="TIGR00254">
    <property type="entry name" value="GGDEF"/>
    <property type="match status" value="1"/>
</dbReference>
<protein>
    <submittedName>
        <fullName evidence="5">EAL domain-containing protein</fullName>
    </submittedName>
</protein>
<dbReference type="SUPFAM" id="SSF141868">
    <property type="entry name" value="EAL domain-like"/>
    <property type="match status" value="1"/>
</dbReference>
<keyword evidence="6" id="KW-1185">Reference proteome</keyword>
<evidence type="ECO:0000259" key="4">
    <source>
        <dbReference type="PROSITE" id="PS50887"/>
    </source>
</evidence>
<dbReference type="InterPro" id="IPR001610">
    <property type="entry name" value="PAC"/>
</dbReference>
<feature type="domain" description="EAL" evidence="3">
    <location>
        <begin position="625"/>
        <end position="879"/>
    </location>
</feature>
<dbReference type="InterPro" id="IPR043128">
    <property type="entry name" value="Rev_trsase/Diguanyl_cyclase"/>
</dbReference>
<dbReference type="InterPro" id="IPR001633">
    <property type="entry name" value="EAL_dom"/>
</dbReference>
<dbReference type="SMART" id="SM00091">
    <property type="entry name" value="PAS"/>
    <property type="match status" value="2"/>
</dbReference>
<proteinExistence type="predicted"/>
<dbReference type="PROSITE" id="PS50887">
    <property type="entry name" value="GGDEF"/>
    <property type="match status" value="1"/>
</dbReference>
<organism evidence="5 6">
    <name type="scientific">Shewanella cutis</name>
    <dbReference type="NCBI Taxonomy" id="2766780"/>
    <lineage>
        <taxon>Bacteria</taxon>
        <taxon>Pseudomonadati</taxon>
        <taxon>Pseudomonadota</taxon>
        <taxon>Gammaproteobacteria</taxon>
        <taxon>Alteromonadales</taxon>
        <taxon>Shewanellaceae</taxon>
        <taxon>Shewanella</taxon>
    </lineage>
</organism>
<dbReference type="PROSITE" id="PS50112">
    <property type="entry name" value="PAS"/>
    <property type="match status" value="1"/>
</dbReference>
<dbReference type="InterPro" id="IPR000700">
    <property type="entry name" value="PAS-assoc_C"/>
</dbReference>
<dbReference type="InterPro" id="IPR013656">
    <property type="entry name" value="PAS_4"/>
</dbReference>
<evidence type="ECO:0000259" key="1">
    <source>
        <dbReference type="PROSITE" id="PS50112"/>
    </source>
</evidence>
<dbReference type="PANTHER" id="PTHR44757">
    <property type="entry name" value="DIGUANYLATE CYCLASE DGCP"/>
    <property type="match status" value="1"/>
</dbReference>
<name>A0ABS9QYU9_9GAMM</name>
<dbReference type="PROSITE" id="PS50113">
    <property type="entry name" value="PAC"/>
    <property type="match status" value="1"/>
</dbReference>
<dbReference type="Pfam" id="PF08448">
    <property type="entry name" value="PAS_4"/>
    <property type="match status" value="1"/>
</dbReference>
<dbReference type="RefSeq" id="WP_240132049.1">
    <property type="nucleotide sequence ID" value="NZ_JACSDI010000016.1"/>
</dbReference>
<dbReference type="SUPFAM" id="SSF55785">
    <property type="entry name" value="PYP-like sensor domain (PAS domain)"/>
    <property type="match status" value="2"/>
</dbReference>
<dbReference type="Gene3D" id="3.20.20.450">
    <property type="entry name" value="EAL domain"/>
    <property type="match status" value="1"/>
</dbReference>
<dbReference type="SMART" id="SM00267">
    <property type="entry name" value="GGDEF"/>
    <property type="match status" value="1"/>
</dbReference>
<dbReference type="SMART" id="SM00052">
    <property type="entry name" value="EAL"/>
    <property type="match status" value="1"/>
</dbReference>
<dbReference type="InterPro" id="IPR000014">
    <property type="entry name" value="PAS"/>
</dbReference>
<dbReference type="Gene3D" id="3.30.70.270">
    <property type="match status" value="1"/>
</dbReference>
<evidence type="ECO:0000259" key="2">
    <source>
        <dbReference type="PROSITE" id="PS50113"/>
    </source>
</evidence>
<feature type="domain" description="PAS" evidence="1">
    <location>
        <begin position="325"/>
        <end position="371"/>
    </location>
</feature>
<dbReference type="EMBL" id="JACSDI010000016">
    <property type="protein sequence ID" value="MCG9965548.1"/>
    <property type="molecule type" value="Genomic_DNA"/>
</dbReference>
<reference evidence="5 6" key="1">
    <citation type="submission" date="2020-08" db="EMBL/GenBank/DDBJ databases">
        <title>Whole genome sequence of Shewanella sp strain PS-2.</title>
        <authorList>
            <person name="Das S.K."/>
        </authorList>
    </citation>
    <scope>NUCLEOTIDE SEQUENCE [LARGE SCALE GENOMIC DNA]</scope>
    <source>
        <strain evidence="5 6">PS-2</strain>
    </source>
</reference>
<evidence type="ECO:0000313" key="6">
    <source>
        <dbReference type="Proteomes" id="UP000829384"/>
    </source>
</evidence>
<dbReference type="InterPro" id="IPR052155">
    <property type="entry name" value="Biofilm_reg_signaling"/>
</dbReference>
<dbReference type="PROSITE" id="PS50883">
    <property type="entry name" value="EAL"/>
    <property type="match status" value="1"/>
</dbReference>
<dbReference type="InterPro" id="IPR035965">
    <property type="entry name" value="PAS-like_dom_sf"/>
</dbReference>
<accession>A0ABS9QYU9</accession>
<gene>
    <name evidence="5" type="ORF">H9J30_16705</name>
</gene>
<dbReference type="Pfam" id="PF00990">
    <property type="entry name" value="GGDEF"/>
    <property type="match status" value="1"/>
</dbReference>
<dbReference type="InterPro" id="IPR029787">
    <property type="entry name" value="Nucleotide_cyclase"/>
</dbReference>
<dbReference type="CDD" id="cd00130">
    <property type="entry name" value="PAS"/>
    <property type="match status" value="1"/>
</dbReference>
<dbReference type="InterPro" id="IPR000160">
    <property type="entry name" value="GGDEF_dom"/>
</dbReference>
<dbReference type="Proteomes" id="UP000829384">
    <property type="component" value="Unassembled WGS sequence"/>
</dbReference>
<dbReference type="Pfam" id="PF13426">
    <property type="entry name" value="PAS_9"/>
    <property type="match status" value="1"/>
</dbReference>
<evidence type="ECO:0000313" key="5">
    <source>
        <dbReference type="EMBL" id="MCG9965548.1"/>
    </source>
</evidence>
<comment type="caution">
    <text evidence="5">The sequence shown here is derived from an EMBL/GenBank/DDBJ whole genome shotgun (WGS) entry which is preliminary data.</text>
</comment>
<dbReference type="Gene3D" id="3.30.450.20">
    <property type="entry name" value="PAS domain"/>
    <property type="match status" value="2"/>
</dbReference>
<evidence type="ECO:0000259" key="3">
    <source>
        <dbReference type="PROSITE" id="PS50883"/>
    </source>
</evidence>
<dbReference type="PANTHER" id="PTHR44757:SF2">
    <property type="entry name" value="BIOFILM ARCHITECTURE MAINTENANCE PROTEIN MBAA"/>
    <property type="match status" value="1"/>
</dbReference>